<dbReference type="NCBIfam" id="NF006734">
    <property type="entry name" value="PRK09266.1"/>
    <property type="match status" value="1"/>
</dbReference>
<name>A0ABM7LLG2_9ACTN</name>
<dbReference type="InterPro" id="IPR001544">
    <property type="entry name" value="Aminotrans_IV"/>
</dbReference>
<dbReference type="Pfam" id="PF01063">
    <property type="entry name" value="Aminotran_4"/>
    <property type="match status" value="1"/>
</dbReference>
<dbReference type="InterPro" id="IPR050571">
    <property type="entry name" value="Class-IV_PLP-Dep_Aminotrnsfr"/>
</dbReference>
<dbReference type="EMBL" id="AP023356">
    <property type="protein sequence ID" value="BCJ40121.1"/>
    <property type="molecule type" value="Genomic_DNA"/>
</dbReference>
<dbReference type="InterPro" id="IPR043131">
    <property type="entry name" value="BCAT-like_N"/>
</dbReference>
<dbReference type="Gene3D" id="3.20.10.10">
    <property type="entry name" value="D-amino Acid Aminotransferase, subunit A, domain 2"/>
    <property type="match status" value="1"/>
</dbReference>
<gene>
    <name evidence="2" type="ORF">Aiant_07780</name>
</gene>
<organism evidence="2 3">
    <name type="scientific">Actinoplanes ianthinogenes</name>
    <dbReference type="NCBI Taxonomy" id="122358"/>
    <lineage>
        <taxon>Bacteria</taxon>
        <taxon>Bacillati</taxon>
        <taxon>Actinomycetota</taxon>
        <taxon>Actinomycetes</taxon>
        <taxon>Micromonosporales</taxon>
        <taxon>Micromonosporaceae</taxon>
        <taxon>Actinoplanes</taxon>
    </lineage>
</organism>
<evidence type="ECO:0000256" key="1">
    <source>
        <dbReference type="ARBA" id="ARBA00009320"/>
    </source>
</evidence>
<comment type="similarity">
    <text evidence="1">Belongs to the class-IV pyridoxal-phosphate-dependent aminotransferase family.</text>
</comment>
<dbReference type="InterPro" id="IPR036038">
    <property type="entry name" value="Aminotransferase-like"/>
</dbReference>
<sequence length="261" mass="28315">MAHVEINGGPASVEAVHRVATWNYGHFTSMQVRQRAVAGLALHLHRLRDGSRELFPERAAPSERTIVELVRHALGDQKDASVRVTVVPAGSDPEGVDVMVSVSEPAPDAAGAPLRVRTVTYERELPHLKHVATLGLTYHYLAARAAGFDDALFVARDGRISEGSVWNVAFWDGERVIWPDAPQLTGITMQVLRLGLKKLGIPDEQRTLTAASLPGMRAAAAANSRCPAQPIATIGETTLPDSAEFAALLREAWRAMPWDDL</sequence>
<accession>A0ABM7LLG2</accession>
<protein>
    <recommendedName>
        <fullName evidence="4">Branched-chain amino acid aminotransferase/4-amino-4-deoxychorismate lyase</fullName>
    </recommendedName>
</protein>
<keyword evidence="3" id="KW-1185">Reference proteome</keyword>
<reference evidence="2 3" key="1">
    <citation type="submission" date="2020-08" db="EMBL/GenBank/DDBJ databases">
        <title>Whole genome shotgun sequence of Actinoplanes ianthinogenes NBRC 13996.</title>
        <authorList>
            <person name="Komaki H."/>
            <person name="Tamura T."/>
        </authorList>
    </citation>
    <scope>NUCLEOTIDE SEQUENCE [LARGE SCALE GENOMIC DNA]</scope>
    <source>
        <strain evidence="2 3">NBRC 13996</strain>
    </source>
</reference>
<dbReference type="Proteomes" id="UP000676967">
    <property type="component" value="Chromosome"/>
</dbReference>
<dbReference type="InterPro" id="IPR043132">
    <property type="entry name" value="BCAT-like_C"/>
</dbReference>
<evidence type="ECO:0000313" key="3">
    <source>
        <dbReference type="Proteomes" id="UP000676967"/>
    </source>
</evidence>
<dbReference type="PANTHER" id="PTHR42743:SF2">
    <property type="entry name" value="AMINODEOXYCHORISMATE LYASE"/>
    <property type="match status" value="1"/>
</dbReference>
<proteinExistence type="inferred from homology"/>
<evidence type="ECO:0008006" key="4">
    <source>
        <dbReference type="Google" id="ProtNLM"/>
    </source>
</evidence>
<dbReference type="Gene3D" id="3.30.470.10">
    <property type="match status" value="1"/>
</dbReference>
<evidence type="ECO:0000313" key="2">
    <source>
        <dbReference type="EMBL" id="BCJ40121.1"/>
    </source>
</evidence>
<dbReference type="RefSeq" id="WP_189330963.1">
    <property type="nucleotide sequence ID" value="NZ_AP023356.1"/>
</dbReference>
<dbReference type="SUPFAM" id="SSF56752">
    <property type="entry name" value="D-aminoacid aminotransferase-like PLP-dependent enzymes"/>
    <property type="match status" value="1"/>
</dbReference>
<dbReference type="PANTHER" id="PTHR42743">
    <property type="entry name" value="AMINO-ACID AMINOTRANSFERASE"/>
    <property type="match status" value="1"/>
</dbReference>